<gene>
    <name evidence="1" type="ORF">LSP04_19530</name>
</gene>
<name>A0ABQ0WRJ3_9LACO</name>
<reference evidence="1 2" key="1">
    <citation type="submission" date="2019-07" db="EMBL/GenBank/DDBJ databases">
        <title>Whole genome shotgun sequence of Lactobacillus spicheri NBRC 107155.</title>
        <authorList>
            <person name="Hosoyama A."/>
            <person name="Uohara A."/>
            <person name="Ohji S."/>
            <person name="Ichikawa N."/>
        </authorList>
    </citation>
    <scope>NUCLEOTIDE SEQUENCE [LARGE SCALE GENOMIC DNA]</scope>
    <source>
        <strain evidence="1 2">NBRC 107155</strain>
    </source>
</reference>
<sequence length="63" mass="6910">MITIVKIAEAKLGRGRERVVGQRLSADLPQGRASRHAFLAWLEVVPTVVTAQLSGSNRQFPLI</sequence>
<keyword evidence="2" id="KW-1185">Reference proteome</keyword>
<evidence type="ECO:0000313" key="2">
    <source>
        <dbReference type="Proteomes" id="UP000321691"/>
    </source>
</evidence>
<dbReference type="EMBL" id="BJZI01000034">
    <property type="protein sequence ID" value="GEO67534.1"/>
    <property type="molecule type" value="Genomic_DNA"/>
</dbReference>
<evidence type="ECO:0000313" key="1">
    <source>
        <dbReference type="EMBL" id="GEO67534.1"/>
    </source>
</evidence>
<proteinExistence type="predicted"/>
<protein>
    <submittedName>
        <fullName evidence="1">Uncharacterized protein</fullName>
    </submittedName>
</protein>
<organism evidence="1 2">
    <name type="scientific">Levilactobacillus spicheri</name>
    <dbReference type="NCBI Taxonomy" id="216463"/>
    <lineage>
        <taxon>Bacteria</taxon>
        <taxon>Bacillati</taxon>
        <taxon>Bacillota</taxon>
        <taxon>Bacilli</taxon>
        <taxon>Lactobacillales</taxon>
        <taxon>Lactobacillaceae</taxon>
        <taxon>Levilactobacillus</taxon>
    </lineage>
</organism>
<accession>A0ABQ0WRJ3</accession>
<dbReference type="Proteomes" id="UP000321691">
    <property type="component" value="Unassembled WGS sequence"/>
</dbReference>
<comment type="caution">
    <text evidence="1">The sequence shown here is derived from an EMBL/GenBank/DDBJ whole genome shotgun (WGS) entry which is preliminary data.</text>
</comment>